<dbReference type="GO" id="GO:0005507">
    <property type="term" value="F:copper ion binding"/>
    <property type="evidence" value="ECO:0007669"/>
    <property type="project" value="InterPro"/>
</dbReference>
<accession>A0A254TCI3</accession>
<dbReference type="GO" id="GO:0006825">
    <property type="term" value="P:copper ion transport"/>
    <property type="evidence" value="ECO:0007669"/>
    <property type="project" value="InterPro"/>
</dbReference>
<evidence type="ECO:0000313" key="4">
    <source>
        <dbReference type="Proteomes" id="UP000197535"/>
    </source>
</evidence>
<dbReference type="Proteomes" id="UP000197535">
    <property type="component" value="Unassembled WGS sequence"/>
</dbReference>
<comment type="caution">
    <text evidence="3">The sequence shown here is derived from an EMBL/GenBank/DDBJ whole genome shotgun (WGS) entry which is preliminary data.</text>
</comment>
<evidence type="ECO:0000313" key="3">
    <source>
        <dbReference type="EMBL" id="OWW20350.1"/>
    </source>
</evidence>
<dbReference type="InterPro" id="IPR036163">
    <property type="entry name" value="HMA_dom_sf"/>
</dbReference>
<keyword evidence="4" id="KW-1185">Reference proteome</keyword>
<dbReference type="InterPro" id="IPR017969">
    <property type="entry name" value="Heavy-metal-associated_CS"/>
</dbReference>
<gene>
    <name evidence="3" type="ORF">AYR66_13500</name>
</gene>
<keyword evidence="1" id="KW-0479">Metal-binding</keyword>
<dbReference type="RefSeq" id="WP_088707238.1">
    <property type="nucleotide sequence ID" value="NZ_LSTO01000001.1"/>
</dbReference>
<dbReference type="PROSITE" id="PS01047">
    <property type="entry name" value="HMA_1"/>
    <property type="match status" value="1"/>
</dbReference>
<dbReference type="PROSITE" id="PS50846">
    <property type="entry name" value="HMA_2"/>
    <property type="match status" value="1"/>
</dbReference>
<evidence type="ECO:0000259" key="2">
    <source>
        <dbReference type="PROSITE" id="PS50846"/>
    </source>
</evidence>
<evidence type="ECO:0000256" key="1">
    <source>
        <dbReference type="ARBA" id="ARBA00022723"/>
    </source>
</evidence>
<reference evidence="3 4" key="1">
    <citation type="submission" date="2016-02" db="EMBL/GenBank/DDBJ databases">
        <authorList>
            <person name="Wen L."/>
            <person name="He K."/>
            <person name="Yang H."/>
        </authorList>
    </citation>
    <scope>NUCLEOTIDE SEQUENCE [LARGE SCALE GENOMIC DNA]</scope>
    <source>
        <strain evidence="3 4">TSA40</strain>
    </source>
</reference>
<dbReference type="Pfam" id="PF00403">
    <property type="entry name" value="HMA"/>
    <property type="match status" value="1"/>
</dbReference>
<proteinExistence type="predicted"/>
<sequence length="68" mass="7164">MYELKVEGMSCGHCVSAVTKSVQAVDAAAKVEVDLPQKKVLVNSSVPLEDIKAAVEDAGYDVLASAER</sequence>
<organism evidence="3 4">
    <name type="scientific">Noviherbaspirillum denitrificans</name>
    <dbReference type="NCBI Taxonomy" id="1968433"/>
    <lineage>
        <taxon>Bacteria</taxon>
        <taxon>Pseudomonadati</taxon>
        <taxon>Pseudomonadota</taxon>
        <taxon>Betaproteobacteria</taxon>
        <taxon>Burkholderiales</taxon>
        <taxon>Oxalobacteraceae</taxon>
        <taxon>Noviherbaspirillum</taxon>
    </lineage>
</organism>
<dbReference type="CDD" id="cd00371">
    <property type="entry name" value="HMA"/>
    <property type="match status" value="1"/>
</dbReference>
<feature type="domain" description="HMA" evidence="2">
    <location>
        <begin position="1"/>
        <end position="63"/>
    </location>
</feature>
<dbReference type="InterPro" id="IPR006121">
    <property type="entry name" value="HMA_dom"/>
</dbReference>
<dbReference type="EMBL" id="LSTO01000001">
    <property type="protein sequence ID" value="OWW20350.1"/>
    <property type="molecule type" value="Genomic_DNA"/>
</dbReference>
<dbReference type="SUPFAM" id="SSF55008">
    <property type="entry name" value="HMA, heavy metal-associated domain"/>
    <property type="match status" value="1"/>
</dbReference>
<dbReference type="AlphaFoldDB" id="A0A254TCI3"/>
<dbReference type="OrthoDB" id="9813965at2"/>
<dbReference type="Gene3D" id="3.30.70.100">
    <property type="match status" value="1"/>
</dbReference>
<protein>
    <submittedName>
        <fullName evidence="3">Copper-binding protein</fullName>
    </submittedName>
</protein>
<name>A0A254TCI3_9BURK</name>
<dbReference type="InterPro" id="IPR000428">
    <property type="entry name" value="Cu-bd"/>
</dbReference>
<dbReference type="PRINTS" id="PR00944">
    <property type="entry name" value="CUEXPORT"/>
</dbReference>